<dbReference type="GO" id="GO:0006227">
    <property type="term" value="P:dUDP biosynthetic process"/>
    <property type="evidence" value="ECO:0007669"/>
    <property type="project" value="TreeGrafter"/>
</dbReference>
<dbReference type="OrthoDB" id="9774907at2"/>
<dbReference type="SUPFAM" id="SSF52540">
    <property type="entry name" value="P-loop containing nucleoside triphosphate hydrolases"/>
    <property type="match status" value="1"/>
</dbReference>
<dbReference type="GO" id="GO:0006233">
    <property type="term" value="P:dTDP biosynthetic process"/>
    <property type="evidence" value="ECO:0007669"/>
    <property type="project" value="TreeGrafter"/>
</dbReference>
<dbReference type="AlphaFoldDB" id="A0A1Q8R261"/>
<keyword evidence="3" id="KW-0547">Nucleotide-binding</keyword>
<dbReference type="EMBL" id="MLBF01000002">
    <property type="protein sequence ID" value="OLN33705.1"/>
    <property type="molecule type" value="Genomic_DNA"/>
</dbReference>
<comment type="caution">
    <text evidence="6">The sequence shown here is derived from an EMBL/GenBank/DDBJ whole genome shotgun (WGS) entry which is preliminary data.</text>
</comment>
<dbReference type="Gene3D" id="3.40.50.300">
    <property type="entry name" value="P-loop containing nucleotide triphosphate hydrolases"/>
    <property type="match status" value="1"/>
</dbReference>
<accession>A0A1Q8R261</accession>
<dbReference type="RefSeq" id="WP_075363226.1">
    <property type="nucleotide sequence ID" value="NZ_MLBF01000002.1"/>
</dbReference>
<dbReference type="InterPro" id="IPR027417">
    <property type="entry name" value="P-loop_NTPase"/>
</dbReference>
<dbReference type="GO" id="GO:0006235">
    <property type="term" value="P:dTTP biosynthetic process"/>
    <property type="evidence" value="ECO:0007669"/>
    <property type="project" value="TreeGrafter"/>
</dbReference>
<reference evidence="6 7" key="1">
    <citation type="submission" date="2016-09" db="EMBL/GenBank/DDBJ databases">
        <title>Complete genome of Desulfosporosinus sp. OL.</title>
        <authorList>
            <person name="Mardanov A."/>
            <person name="Beletsky A."/>
            <person name="Panova A."/>
            <person name="Karnachuk O."/>
            <person name="Ravin N."/>
        </authorList>
    </citation>
    <scope>NUCLEOTIDE SEQUENCE [LARGE SCALE GENOMIC DNA]</scope>
    <source>
        <strain evidence="6 7">OL</strain>
    </source>
</reference>
<dbReference type="Proteomes" id="UP000186102">
    <property type="component" value="Unassembled WGS sequence"/>
</dbReference>
<evidence type="ECO:0000259" key="5">
    <source>
        <dbReference type="Pfam" id="PF02223"/>
    </source>
</evidence>
<dbReference type="InterPro" id="IPR039430">
    <property type="entry name" value="Thymidylate_kin-like_dom"/>
</dbReference>
<dbReference type="FunFam" id="3.40.50.300:FF:002288">
    <property type="entry name" value="Probable thymidylate kinase"/>
    <property type="match status" value="1"/>
</dbReference>
<dbReference type="PANTHER" id="PTHR10344:SF4">
    <property type="entry name" value="UMP-CMP KINASE 2, MITOCHONDRIAL"/>
    <property type="match status" value="1"/>
</dbReference>
<feature type="domain" description="Thymidylate kinase-like" evidence="5">
    <location>
        <begin position="8"/>
        <end position="185"/>
    </location>
</feature>
<dbReference type="STRING" id="1888891.DSOL_0415"/>
<evidence type="ECO:0000256" key="3">
    <source>
        <dbReference type="ARBA" id="ARBA00022741"/>
    </source>
</evidence>
<proteinExistence type="inferred from homology"/>
<dbReference type="Pfam" id="PF02223">
    <property type="entry name" value="Thymidylate_kin"/>
    <property type="match status" value="1"/>
</dbReference>
<dbReference type="GO" id="GO:0004798">
    <property type="term" value="F:dTMP kinase activity"/>
    <property type="evidence" value="ECO:0007669"/>
    <property type="project" value="TreeGrafter"/>
</dbReference>
<keyword evidence="7" id="KW-1185">Reference proteome</keyword>
<keyword evidence="6" id="KW-0808">Transferase</keyword>
<evidence type="ECO:0000256" key="1">
    <source>
        <dbReference type="ARBA" id="ARBA00009776"/>
    </source>
</evidence>
<keyword evidence="4" id="KW-0067">ATP-binding</keyword>
<dbReference type="PANTHER" id="PTHR10344">
    <property type="entry name" value="THYMIDYLATE KINASE"/>
    <property type="match status" value="1"/>
</dbReference>
<evidence type="ECO:0000256" key="2">
    <source>
        <dbReference type="ARBA" id="ARBA00017144"/>
    </source>
</evidence>
<sequence>MKGKLIVIEAGDGSGKETQTKLLYERLKTENYRVEKVEFPDYKSDSSALIKMYLNGEFGSNPNDVNPYIASTFYTVDRYASYKKEWEGFYQSGGIILADRYTTSNMVHQAAKIVDTVDRNDYLNWLWDLEFVKFRLPVPDCVIFLNMHPRFSQKLINDRPNKLGDKDKDIHERNYEYLLQSYNNACEIGASYGWSIVNCVCEGQLRSREEIHADIYKLVKELIDQEG</sequence>
<protein>
    <recommendedName>
        <fullName evidence="2">Thymidylate kinase</fullName>
    </recommendedName>
</protein>
<gene>
    <name evidence="6" type="ORF">DSOL_0415</name>
</gene>
<name>A0A1Q8R261_9FIRM</name>
<evidence type="ECO:0000313" key="6">
    <source>
        <dbReference type="EMBL" id="OLN33705.1"/>
    </source>
</evidence>
<comment type="similarity">
    <text evidence="1">Belongs to the thymidylate kinase family.</text>
</comment>
<evidence type="ECO:0000313" key="7">
    <source>
        <dbReference type="Proteomes" id="UP000186102"/>
    </source>
</evidence>
<organism evidence="6 7">
    <name type="scientific">Desulfosporosinus metallidurans</name>
    <dbReference type="NCBI Taxonomy" id="1888891"/>
    <lineage>
        <taxon>Bacteria</taxon>
        <taxon>Bacillati</taxon>
        <taxon>Bacillota</taxon>
        <taxon>Clostridia</taxon>
        <taxon>Eubacteriales</taxon>
        <taxon>Desulfitobacteriaceae</taxon>
        <taxon>Desulfosporosinus</taxon>
    </lineage>
</organism>
<evidence type="ECO:0000256" key="4">
    <source>
        <dbReference type="ARBA" id="ARBA00022840"/>
    </source>
</evidence>
<keyword evidence="6" id="KW-0418">Kinase</keyword>
<dbReference type="GO" id="GO:0005829">
    <property type="term" value="C:cytosol"/>
    <property type="evidence" value="ECO:0007669"/>
    <property type="project" value="TreeGrafter"/>
</dbReference>
<dbReference type="GO" id="GO:0005524">
    <property type="term" value="F:ATP binding"/>
    <property type="evidence" value="ECO:0007669"/>
    <property type="project" value="UniProtKB-KW"/>
</dbReference>